<dbReference type="Gene3D" id="2.60.40.10">
    <property type="entry name" value="Immunoglobulins"/>
    <property type="match status" value="2"/>
</dbReference>
<feature type="compositionally biased region" description="Polar residues" evidence="1">
    <location>
        <begin position="123"/>
        <end position="141"/>
    </location>
</feature>
<evidence type="ECO:0000313" key="5">
    <source>
        <dbReference type="Proteomes" id="UP000177416"/>
    </source>
</evidence>
<keyword evidence="2" id="KW-0472">Membrane</keyword>
<dbReference type="InterPro" id="IPR036116">
    <property type="entry name" value="FN3_sf"/>
</dbReference>
<keyword evidence="2" id="KW-1133">Transmembrane helix</keyword>
<dbReference type="EMBL" id="MFJJ01000010">
    <property type="protein sequence ID" value="OGG14939.1"/>
    <property type="molecule type" value="Genomic_DNA"/>
</dbReference>
<evidence type="ECO:0000256" key="1">
    <source>
        <dbReference type="SAM" id="MobiDB-lite"/>
    </source>
</evidence>
<keyword evidence="2" id="KW-0812">Transmembrane</keyword>
<accession>A0A1F5ZR55</accession>
<gene>
    <name evidence="4" type="ORF">A2875_03180</name>
</gene>
<proteinExistence type="predicted"/>
<dbReference type="Pfam" id="PF00041">
    <property type="entry name" value="fn3"/>
    <property type="match status" value="1"/>
</dbReference>
<sequence>MPQTKIPTIAGLLIAAILVSGIIFFGERVPAMSTLFARTEINAENIKITNSTDVSFSLSWTTQSPVVGDVLVSGGNMSSRTALDDRDTPTKKIPTTTHHVTVRDLTADTQYQLTIRSDGKKAQSPSQSVSTGPSLLPSENNALGPSYGSVLSDTNQPAIGALVYVTVEGGQTLSTFVSPSGSWLIPLNRLRTSDETHYLRTTQRMTENIGVRVAGKEETQAITDTLNDSPVPVMTIGKSYDFRKQQAQVPKQPTVLGTSTVSLVAPQEGSAIPGTTPLIHGTGIPEKTVVLTLGITNPYSDTTIVGTDGIWRYTPIKNLGIGKQSVTMTTQDSSGKTIAITHLFEILKSGTQVLGDATPSATLEPTPTSTLAGEPIPTSGSILPTLIIVFIGFGLLVAGGTLLAL</sequence>
<dbReference type="InterPro" id="IPR003961">
    <property type="entry name" value="FN3_dom"/>
</dbReference>
<dbReference type="SUPFAM" id="SSF49265">
    <property type="entry name" value="Fibronectin type III"/>
    <property type="match status" value="1"/>
</dbReference>
<dbReference type="AlphaFoldDB" id="A0A1F5ZR55"/>
<comment type="caution">
    <text evidence="4">The sequence shown here is derived from an EMBL/GenBank/DDBJ whole genome shotgun (WGS) entry which is preliminary data.</text>
</comment>
<evidence type="ECO:0000256" key="2">
    <source>
        <dbReference type="SAM" id="Phobius"/>
    </source>
</evidence>
<dbReference type="InterPro" id="IPR013783">
    <property type="entry name" value="Ig-like_fold"/>
</dbReference>
<feature type="transmembrane region" description="Helical" evidence="2">
    <location>
        <begin position="382"/>
        <end position="404"/>
    </location>
</feature>
<protein>
    <recommendedName>
        <fullName evidence="3">Fibronectin type-III domain-containing protein</fullName>
    </recommendedName>
</protein>
<feature type="domain" description="Fibronectin type-III" evidence="3">
    <location>
        <begin position="42"/>
        <end position="134"/>
    </location>
</feature>
<feature type="region of interest" description="Disordered" evidence="1">
    <location>
        <begin position="116"/>
        <end position="141"/>
    </location>
</feature>
<dbReference type="PROSITE" id="PS50853">
    <property type="entry name" value="FN3"/>
    <property type="match status" value="1"/>
</dbReference>
<organism evidence="4 5">
    <name type="scientific">Candidatus Gottesmanbacteria bacterium RIFCSPHIGHO2_01_FULL_46_14</name>
    <dbReference type="NCBI Taxonomy" id="1798380"/>
    <lineage>
        <taxon>Bacteria</taxon>
        <taxon>Candidatus Gottesmaniibacteriota</taxon>
    </lineage>
</organism>
<name>A0A1F5ZR55_9BACT</name>
<reference evidence="4 5" key="1">
    <citation type="journal article" date="2016" name="Nat. Commun.">
        <title>Thousands of microbial genomes shed light on interconnected biogeochemical processes in an aquifer system.</title>
        <authorList>
            <person name="Anantharaman K."/>
            <person name="Brown C.T."/>
            <person name="Hug L.A."/>
            <person name="Sharon I."/>
            <person name="Castelle C.J."/>
            <person name="Probst A.J."/>
            <person name="Thomas B.C."/>
            <person name="Singh A."/>
            <person name="Wilkins M.J."/>
            <person name="Karaoz U."/>
            <person name="Brodie E.L."/>
            <person name="Williams K.H."/>
            <person name="Hubbard S.S."/>
            <person name="Banfield J.F."/>
        </authorList>
    </citation>
    <scope>NUCLEOTIDE SEQUENCE [LARGE SCALE GENOMIC DNA]</scope>
</reference>
<evidence type="ECO:0000259" key="3">
    <source>
        <dbReference type="PROSITE" id="PS50853"/>
    </source>
</evidence>
<evidence type="ECO:0000313" key="4">
    <source>
        <dbReference type="EMBL" id="OGG14939.1"/>
    </source>
</evidence>
<dbReference type="Proteomes" id="UP000177416">
    <property type="component" value="Unassembled WGS sequence"/>
</dbReference>